<dbReference type="PANTHER" id="PTHR37290:SF1">
    <property type="entry name" value="INNER MEMBRANE PROTEIN YIAA"/>
    <property type="match status" value="1"/>
</dbReference>
<organism evidence="3 4">
    <name type="scientific">Methylobacterium isbiliense</name>
    <dbReference type="NCBI Taxonomy" id="315478"/>
    <lineage>
        <taxon>Bacteria</taxon>
        <taxon>Pseudomonadati</taxon>
        <taxon>Pseudomonadota</taxon>
        <taxon>Alphaproteobacteria</taxon>
        <taxon>Hyphomicrobiales</taxon>
        <taxon>Methylobacteriaceae</taxon>
        <taxon>Methylobacterium</taxon>
    </lineage>
</organism>
<evidence type="ECO:0000313" key="4">
    <source>
        <dbReference type="Proteomes" id="UP001055153"/>
    </source>
</evidence>
<name>A0ABQ4SQ05_9HYPH</name>
<evidence type="ECO:0000259" key="2">
    <source>
        <dbReference type="Pfam" id="PF05360"/>
    </source>
</evidence>
<gene>
    <name evidence="3" type="ORF">GMJLKIPL_5728</name>
</gene>
<dbReference type="InterPro" id="IPR038972">
    <property type="entry name" value="YiaA-like"/>
</dbReference>
<protein>
    <recommendedName>
        <fullName evidence="2">YiaAB two helix domain-containing protein</fullName>
    </recommendedName>
</protein>
<keyword evidence="1" id="KW-1133">Transmembrane helix</keyword>
<comment type="caution">
    <text evidence="3">The sequence shown here is derived from an EMBL/GenBank/DDBJ whole genome shotgun (WGS) entry which is preliminary data.</text>
</comment>
<proteinExistence type="predicted"/>
<dbReference type="InterPro" id="IPR008024">
    <property type="entry name" value="YiaAB"/>
</dbReference>
<reference evidence="3" key="1">
    <citation type="journal article" date="2021" name="Front. Microbiol.">
        <title>Comprehensive Comparative Genomics and Phenotyping of Methylobacterium Species.</title>
        <authorList>
            <person name="Alessa O."/>
            <person name="Ogura Y."/>
            <person name="Fujitani Y."/>
            <person name="Takami H."/>
            <person name="Hayashi T."/>
            <person name="Sahin N."/>
            <person name="Tani A."/>
        </authorList>
    </citation>
    <scope>NUCLEOTIDE SEQUENCE</scope>
    <source>
        <strain evidence="3">DSM 17168</strain>
    </source>
</reference>
<dbReference type="Pfam" id="PF05360">
    <property type="entry name" value="YiaAB"/>
    <property type="match status" value="1"/>
</dbReference>
<keyword evidence="1" id="KW-0472">Membrane</keyword>
<dbReference type="PANTHER" id="PTHR37290">
    <property type="entry name" value="INNER MEMBRANE PROTEIN YIAA-RELATED"/>
    <property type="match status" value="1"/>
</dbReference>
<dbReference type="Proteomes" id="UP001055153">
    <property type="component" value="Unassembled WGS sequence"/>
</dbReference>
<dbReference type="EMBL" id="BPQQ01000090">
    <property type="protein sequence ID" value="GJE03771.1"/>
    <property type="molecule type" value="Genomic_DNA"/>
</dbReference>
<evidence type="ECO:0000313" key="3">
    <source>
        <dbReference type="EMBL" id="GJE03771.1"/>
    </source>
</evidence>
<sequence length="91" mass="10098">MSTQTAQTHTSAWVAFTYASFIGSATMVAGGILFLPLDLWIKGYLAMGVTMLVQSCVTLVKTVRDVHEGKRMVNRIEDARAERLLMEMSKD</sequence>
<reference evidence="3" key="2">
    <citation type="submission" date="2021-08" db="EMBL/GenBank/DDBJ databases">
        <authorList>
            <person name="Tani A."/>
            <person name="Ola A."/>
            <person name="Ogura Y."/>
            <person name="Katsura K."/>
            <person name="Hayashi T."/>
        </authorList>
    </citation>
    <scope>NUCLEOTIDE SEQUENCE</scope>
    <source>
        <strain evidence="3">DSM 17168</strain>
    </source>
</reference>
<dbReference type="RefSeq" id="WP_238241150.1">
    <property type="nucleotide sequence ID" value="NZ_BPQQ01000090.1"/>
</dbReference>
<evidence type="ECO:0000256" key="1">
    <source>
        <dbReference type="SAM" id="Phobius"/>
    </source>
</evidence>
<feature type="domain" description="YiaAB two helix" evidence="2">
    <location>
        <begin position="13"/>
        <end position="65"/>
    </location>
</feature>
<feature type="transmembrane region" description="Helical" evidence="1">
    <location>
        <begin position="12"/>
        <end position="37"/>
    </location>
</feature>
<keyword evidence="4" id="KW-1185">Reference proteome</keyword>
<feature type="transmembrane region" description="Helical" evidence="1">
    <location>
        <begin position="43"/>
        <end position="63"/>
    </location>
</feature>
<keyword evidence="1" id="KW-0812">Transmembrane</keyword>
<accession>A0ABQ4SQ05</accession>